<keyword evidence="1" id="KW-0472">Membrane</keyword>
<keyword evidence="3" id="KW-1185">Reference proteome</keyword>
<comment type="caution">
    <text evidence="2">The sequence shown here is derived from an EMBL/GenBank/DDBJ whole genome shotgun (WGS) entry which is preliminary data.</text>
</comment>
<evidence type="ECO:0000313" key="3">
    <source>
        <dbReference type="Proteomes" id="UP000475862"/>
    </source>
</evidence>
<name>A0A6G0T355_APHGL</name>
<protein>
    <submittedName>
        <fullName evidence="2">Uncharacterized protein</fullName>
    </submittedName>
</protein>
<proteinExistence type="predicted"/>
<evidence type="ECO:0000256" key="1">
    <source>
        <dbReference type="SAM" id="Phobius"/>
    </source>
</evidence>
<dbReference type="EMBL" id="VYZN01000065">
    <property type="protein sequence ID" value="KAE9524775.1"/>
    <property type="molecule type" value="Genomic_DNA"/>
</dbReference>
<dbReference type="AlphaFoldDB" id="A0A6G0T355"/>
<sequence length="234" mass="28847">DCHNHFNRAPDDRYQNTDHRHRFLTQICRTNHCRYQPTYDNIDIISAIGRDFYGKQQMMENKKLNECTYFHHDDFILAKEDIDASLDSTNDHVMHWTSAYVYMWWVTYSYYQKIKEEDNRTPYTRTPYYDNHTILTRLFSMLFYLIWSGRLWIYLLTRYLVCTILPHMNWSTIRHSRHLAQHWLLMLTGYHWLSDRKRVLWWTHIWHLGLLMTGHHRLCVRTNTRKRLLVHGIH</sequence>
<accession>A0A6G0T355</accession>
<gene>
    <name evidence="2" type="ORF">AGLY_014825</name>
</gene>
<keyword evidence="1" id="KW-1133">Transmembrane helix</keyword>
<evidence type="ECO:0000313" key="2">
    <source>
        <dbReference type="EMBL" id="KAE9524775.1"/>
    </source>
</evidence>
<feature type="non-terminal residue" evidence="2">
    <location>
        <position position="1"/>
    </location>
</feature>
<dbReference type="OrthoDB" id="8190053at2759"/>
<organism evidence="2 3">
    <name type="scientific">Aphis glycines</name>
    <name type="common">Soybean aphid</name>
    <dbReference type="NCBI Taxonomy" id="307491"/>
    <lineage>
        <taxon>Eukaryota</taxon>
        <taxon>Metazoa</taxon>
        <taxon>Ecdysozoa</taxon>
        <taxon>Arthropoda</taxon>
        <taxon>Hexapoda</taxon>
        <taxon>Insecta</taxon>
        <taxon>Pterygota</taxon>
        <taxon>Neoptera</taxon>
        <taxon>Paraneoptera</taxon>
        <taxon>Hemiptera</taxon>
        <taxon>Sternorrhyncha</taxon>
        <taxon>Aphidomorpha</taxon>
        <taxon>Aphidoidea</taxon>
        <taxon>Aphididae</taxon>
        <taxon>Aphidini</taxon>
        <taxon>Aphis</taxon>
        <taxon>Aphis</taxon>
    </lineage>
</organism>
<dbReference type="Proteomes" id="UP000475862">
    <property type="component" value="Unassembled WGS sequence"/>
</dbReference>
<keyword evidence="1" id="KW-0812">Transmembrane</keyword>
<feature type="transmembrane region" description="Helical" evidence="1">
    <location>
        <begin position="134"/>
        <end position="155"/>
    </location>
</feature>
<reference evidence="2 3" key="1">
    <citation type="submission" date="2019-08" db="EMBL/GenBank/DDBJ databases">
        <title>The genome of the soybean aphid Biotype 1, its phylome, world population structure and adaptation to the North American continent.</title>
        <authorList>
            <person name="Giordano R."/>
            <person name="Donthu R.K."/>
            <person name="Hernandez A.G."/>
            <person name="Wright C.L."/>
            <person name="Zimin A.V."/>
        </authorList>
    </citation>
    <scope>NUCLEOTIDE SEQUENCE [LARGE SCALE GENOMIC DNA]</scope>
    <source>
        <tissue evidence="2">Whole aphids</tissue>
    </source>
</reference>